<comment type="pathway">
    <text evidence="7">Polyol metabolism; myo-inositol biosynthesis; myo-inositol from D-glucose 6-phosphate: step 2/2.</text>
</comment>
<dbReference type="SUPFAM" id="SSF56655">
    <property type="entry name" value="Carbohydrate phosphatase"/>
    <property type="match status" value="1"/>
</dbReference>
<dbReference type="Gene3D" id="3.40.190.80">
    <property type="match status" value="1"/>
</dbReference>
<feature type="binding site" evidence="6">
    <location>
        <position position="294"/>
    </location>
    <ligand>
        <name>Mg(2+)</name>
        <dbReference type="ChEBI" id="CHEBI:18420"/>
        <label>1</label>
        <note>catalytic</note>
    </ligand>
</feature>
<keyword evidence="5 6" id="KW-0460">Magnesium</keyword>
<dbReference type="GO" id="GO:0046854">
    <property type="term" value="P:phosphatidylinositol phosphate biosynthetic process"/>
    <property type="evidence" value="ECO:0007669"/>
    <property type="project" value="InterPro"/>
</dbReference>
<feature type="compositionally biased region" description="Low complexity" evidence="8">
    <location>
        <begin position="18"/>
        <end position="42"/>
    </location>
</feature>
<gene>
    <name evidence="9" type="ORF">PV09_03341</name>
</gene>
<dbReference type="EMBL" id="KN847537">
    <property type="protein sequence ID" value="KIW05452.1"/>
    <property type="molecule type" value="Genomic_DNA"/>
</dbReference>
<dbReference type="GO" id="GO:0008934">
    <property type="term" value="F:inositol monophosphate 1-phosphatase activity"/>
    <property type="evidence" value="ECO:0007669"/>
    <property type="project" value="InterPro"/>
</dbReference>
<dbReference type="VEuPathDB" id="FungiDB:PV09_03341"/>
<dbReference type="Pfam" id="PF00459">
    <property type="entry name" value="Inositol_P"/>
    <property type="match status" value="1"/>
</dbReference>
<dbReference type="GO" id="GO:0006021">
    <property type="term" value="P:inositol biosynthetic process"/>
    <property type="evidence" value="ECO:0007669"/>
    <property type="project" value="UniProtKB-UniPathway"/>
</dbReference>
<feature type="region of interest" description="Disordered" evidence="8">
    <location>
        <begin position="18"/>
        <end position="44"/>
    </location>
</feature>
<keyword evidence="7" id="KW-0378">Hydrolase</keyword>
<organism evidence="9 10">
    <name type="scientific">Verruconis gallopava</name>
    <dbReference type="NCBI Taxonomy" id="253628"/>
    <lineage>
        <taxon>Eukaryota</taxon>
        <taxon>Fungi</taxon>
        <taxon>Dikarya</taxon>
        <taxon>Ascomycota</taxon>
        <taxon>Pezizomycotina</taxon>
        <taxon>Dothideomycetes</taxon>
        <taxon>Pleosporomycetidae</taxon>
        <taxon>Venturiales</taxon>
        <taxon>Sympoventuriaceae</taxon>
        <taxon>Verruconis</taxon>
    </lineage>
</organism>
<dbReference type="InterPro" id="IPR020550">
    <property type="entry name" value="Inositol_monophosphatase_CS"/>
</dbReference>
<keyword evidence="10" id="KW-1185">Reference proteome</keyword>
<dbReference type="GeneID" id="27311314"/>
<feature type="binding site" evidence="6">
    <location>
        <position position="152"/>
    </location>
    <ligand>
        <name>Mg(2+)</name>
        <dbReference type="ChEBI" id="CHEBI:18420"/>
        <label>1</label>
        <note>catalytic</note>
    </ligand>
</feature>
<dbReference type="STRING" id="253628.A0A0D1YXM0"/>
<dbReference type="PANTHER" id="PTHR20854:SF4">
    <property type="entry name" value="INOSITOL-1-MONOPHOSPHATASE-RELATED"/>
    <property type="match status" value="1"/>
</dbReference>
<sequence>MLHCREIFISRAKMSSSTTPISRSASSTPGVDSSPSSVTSASEFPGLSPAAIDDALLRTLLEDYKLQEVQENLVNIAKDAGDIMLAADPSVTSAETKANSSDLVTEIDKQIEDMVKERLRKAYPSYIFLGEETLQQGQKLTDEPTFVCDPIDGTLNFIHGFYHYCISLALTVAKKPVVAVIHAPALGHTYTAVKGQGAYLTRNNGTRVELPFKRKPEPLRGLKECMGVIEWGKERDGPNWALRTSVAKRLMTSEKEGGMMCHSTRTNGSCALSFCAVATGAMDFLWESGCLIWDVCAGWLIVEESGGIIAGANSGEWEPTLEGRSYFSVRAAPSGQKEIIGQVWSLMEGQKFTY</sequence>
<dbReference type="EC" id="3.1.3.25" evidence="7"/>
<dbReference type="Proteomes" id="UP000053259">
    <property type="component" value="Unassembled WGS sequence"/>
</dbReference>
<evidence type="ECO:0000313" key="9">
    <source>
        <dbReference type="EMBL" id="KIW05452.1"/>
    </source>
</evidence>
<comment type="catalytic activity">
    <reaction evidence="1 7">
        <text>a myo-inositol phosphate + H2O = myo-inositol + phosphate</text>
        <dbReference type="Rhea" id="RHEA:24056"/>
        <dbReference type="ChEBI" id="CHEBI:15377"/>
        <dbReference type="ChEBI" id="CHEBI:17268"/>
        <dbReference type="ChEBI" id="CHEBI:43474"/>
        <dbReference type="ChEBI" id="CHEBI:84139"/>
        <dbReference type="EC" id="3.1.3.25"/>
    </reaction>
</comment>
<dbReference type="PRINTS" id="PR00377">
    <property type="entry name" value="IMPHPHTASES"/>
</dbReference>
<feature type="binding site" evidence="6">
    <location>
        <position position="151"/>
    </location>
    <ligand>
        <name>Mg(2+)</name>
        <dbReference type="ChEBI" id="CHEBI:18420"/>
        <label>1</label>
        <note>catalytic</note>
    </ligand>
</feature>
<evidence type="ECO:0000256" key="6">
    <source>
        <dbReference type="PIRSR" id="PIRSR600760-2"/>
    </source>
</evidence>
<dbReference type="AlphaFoldDB" id="A0A0D1YXM0"/>
<comment type="similarity">
    <text evidence="3 7">Belongs to the inositol monophosphatase superfamily.</text>
</comment>
<dbReference type="CDD" id="cd01639">
    <property type="entry name" value="IMPase"/>
    <property type="match status" value="1"/>
</dbReference>
<evidence type="ECO:0000256" key="7">
    <source>
        <dbReference type="RuleBase" id="RU364068"/>
    </source>
</evidence>
<name>A0A0D1YXM0_9PEZI</name>
<evidence type="ECO:0000256" key="3">
    <source>
        <dbReference type="ARBA" id="ARBA00009759"/>
    </source>
</evidence>
<evidence type="ECO:0000313" key="10">
    <source>
        <dbReference type="Proteomes" id="UP000053259"/>
    </source>
</evidence>
<reference evidence="9 10" key="1">
    <citation type="submission" date="2015-01" db="EMBL/GenBank/DDBJ databases">
        <title>The Genome Sequence of Ochroconis gallopava CBS43764.</title>
        <authorList>
            <consortium name="The Broad Institute Genomics Platform"/>
            <person name="Cuomo C."/>
            <person name="de Hoog S."/>
            <person name="Gorbushina A."/>
            <person name="Stielow B."/>
            <person name="Teixiera M."/>
            <person name="Abouelleil A."/>
            <person name="Chapman S.B."/>
            <person name="Priest M."/>
            <person name="Young S.K."/>
            <person name="Wortman J."/>
            <person name="Nusbaum C."/>
            <person name="Birren B."/>
        </authorList>
    </citation>
    <scope>NUCLEOTIDE SEQUENCE [LARGE SCALE GENOMIC DNA]</scope>
    <source>
        <strain evidence="9 10">CBS 43764</strain>
    </source>
</reference>
<evidence type="ECO:0000256" key="8">
    <source>
        <dbReference type="SAM" id="MobiDB-lite"/>
    </source>
</evidence>
<dbReference type="InterPro" id="IPR000760">
    <property type="entry name" value="Inositol_monophosphatase-like"/>
</dbReference>
<dbReference type="InterPro" id="IPR033942">
    <property type="entry name" value="IMPase"/>
</dbReference>
<accession>A0A0D1YXM0</accession>
<dbReference type="UniPathway" id="UPA00823">
    <property type="reaction ID" value="UER00788"/>
</dbReference>
<dbReference type="GO" id="GO:0007165">
    <property type="term" value="P:signal transduction"/>
    <property type="evidence" value="ECO:0007669"/>
    <property type="project" value="TreeGrafter"/>
</dbReference>
<dbReference type="PANTHER" id="PTHR20854">
    <property type="entry name" value="INOSITOL MONOPHOSPHATASE"/>
    <property type="match status" value="1"/>
</dbReference>
<evidence type="ECO:0000256" key="4">
    <source>
        <dbReference type="ARBA" id="ARBA00022723"/>
    </source>
</evidence>
<dbReference type="PROSITE" id="PS00630">
    <property type="entry name" value="IMP_2"/>
    <property type="match status" value="1"/>
</dbReference>
<protein>
    <recommendedName>
        <fullName evidence="7">Inositol-1-monophosphatase</fullName>
        <ecNumber evidence="7">3.1.3.25</ecNumber>
    </recommendedName>
</protein>
<dbReference type="OrthoDB" id="10254945at2759"/>
<dbReference type="HOGENOM" id="CLU_044118_1_2_1"/>
<evidence type="ECO:0000256" key="5">
    <source>
        <dbReference type="ARBA" id="ARBA00022842"/>
    </source>
</evidence>
<dbReference type="InParanoid" id="A0A0D1YXM0"/>
<feature type="binding site" evidence="6">
    <location>
        <position position="131"/>
    </location>
    <ligand>
        <name>Mg(2+)</name>
        <dbReference type="ChEBI" id="CHEBI:18420"/>
        <label>1</label>
        <note>catalytic</note>
    </ligand>
</feature>
<evidence type="ECO:0000256" key="1">
    <source>
        <dbReference type="ARBA" id="ARBA00001033"/>
    </source>
</evidence>
<dbReference type="FunFam" id="3.30.540.10:FF:000004">
    <property type="entry name" value="Inositol-1-monophosphatase"/>
    <property type="match status" value="1"/>
</dbReference>
<evidence type="ECO:0000256" key="2">
    <source>
        <dbReference type="ARBA" id="ARBA00001946"/>
    </source>
</evidence>
<dbReference type="RefSeq" id="XP_016215321.1">
    <property type="nucleotide sequence ID" value="XM_016356528.1"/>
</dbReference>
<dbReference type="Gene3D" id="3.30.540.10">
    <property type="entry name" value="Fructose-1,6-Bisphosphatase, subunit A, domain 1"/>
    <property type="match status" value="1"/>
</dbReference>
<proteinExistence type="inferred from homology"/>
<dbReference type="GO" id="GO:0046872">
    <property type="term" value="F:metal ion binding"/>
    <property type="evidence" value="ECO:0007669"/>
    <property type="project" value="UniProtKB-KW"/>
</dbReference>
<comment type="cofactor">
    <cofactor evidence="2 6 7">
        <name>Mg(2+)</name>
        <dbReference type="ChEBI" id="CHEBI:18420"/>
    </cofactor>
</comment>
<dbReference type="FunCoup" id="A0A0D1YXM0">
    <property type="interactions" value="417"/>
</dbReference>
<keyword evidence="4 6" id="KW-0479">Metal-binding</keyword>
<feature type="binding site" evidence="6">
    <location>
        <position position="149"/>
    </location>
    <ligand>
        <name>Mg(2+)</name>
        <dbReference type="ChEBI" id="CHEBI:18420"/>
        <label>1</label>
        <note>catalytic</note>
    </ligand>
</feature>